<keyword evidence="11" id="KW-1185">Reference proteome</keyword>
<comment type="cofactor">
    <cofactor evidence="1">
        <name>FAD</name>
        <dbReference type="ChEBI" id="CHEBI:57692"/>
    </cofactor>
</comment>
<dbReference type="AlphaFoldDB" id="A0A6A6AFW4"/>
<evidence type="ECO:0000256" key="1">
    <source>
        <dbReference type="ARBA" id="ARBA00001974"/>
    </source>
</evidence>
<keyword evidence="3" id="KW-0285">Flavoprotein</keyword>
<keyword evidence="7" id="KW-0325">Glycoprotein</keyword>
<feature type="chain" id="PRO_5025441867" evidence="8">
    <location>
        <begin position="17"/>
        <end position="532"/>
    </location>
</feature>
<accession>A0A6A6AFW4</accession>
<evidence type="ECO:0000313" key="10">
    <source>
        <dbReference type="EMBL" id="KAF2129827.1"/>
    </source>
</evidence>
<feature type="signal peptide" evidence="8">
    <location>
        <begin position="1"/>
        <end position="16"/>
    </location>
</feature>
<dbReference type="PANTHER" id="PTHR15944:SF0">
    <property type="entry name" value="PRENYLCYSTEINE LYASE DOMAIN-CONTAINING PROTEIN"/>
    <property type="match status" value="1"/>
</dbReference>
<feature type="domain" description="Prenylcysteine lyase" evidence="9">
    <location>
        <begin position="137"/>
        <end position="515"/>
    </location>
</feature>
<dbReference type="OrthoDB" id="437369at2759"/>
<protein>
    <submittedName>
        <fullName evidence="10">Prenylcysteine oxidase-like protein 1</fullName>
    </submittedName>
</protein>
<dbReference type="GO" id="GO:0030327">
    <property type="term" value="P:prenylated protein catabolic process"/>
    <property type="evidence" value="ECO:0007669"/>
    <property type="project" value="TreeGrafter"/>
</dbReference>
<reference evidence="10" key="1">
    <citation type="journal article" date="2020" name="Stud. Mycol.">
        <title>101 Dothideomycetes genomes: a test case for predicting lifestyles and emergence of pathogens.</title>
        <authorList>
            <person name="Haridas S."/>
            <person name="Albert R."/>
            <person name="Binder M."/>
            <person name="Bloem J."/>
            <person name="Labutti K."/>
            <person name="Salamov A."/>
            <person name="Andreopoulos B."/>
            <person name="Baker S."/>
            <person name="Barry K."/>
            <person name="Bills G."/>
            <person name="Bluhm B."/>
            <person name="Cannon C."/>
            <person name="Castanera R."/>
            <person name="Culley D."/>
            <person name="Daum C."/>
            <person name="Ezra D."/>
            <person name="Gonzalez J."/>
            <person name="Henrissat B."/>
            <person name="Kuo A."/>
            <person name="Liang C."/>
            <person name="Lipzen A."/>
            <person name="Lutzoni F."/>
            <person name="Magnuson J."/>
            <person name="Mondo S."/>
            <person name="Nolan M."/>
            <person name="Ohm R."/>
            <person name="Pangilinan J."/>
            <person name="Park H.-J."/>
            <person name="Ramirez L."/>
            <person name="Alfaro M."/>
            <person name="Sun H."/>
            <person name="Tritt A."/>
            <person name="Yoshinaga Y."/>
            <person name="Zwiers L.-H."/>
            <person name="Turgeon B."/>
            <person name="Goodwin S."/>
            <person name="Spatafora J."/>
            <person name="Crous P."/>
            <person name="Grigoriev I."/>
        </authorList>
    </citation>
    <scope>NUCLEOTIDE SEQUENCE</scope>
    <source>
        <strain evidence="10">CBS 119687</strain>
    </source>
</reference>
<proteinExistence type="inferred from homology"/>
<dbReference type="GO" id="GO:0030328">
    <property type="term" value="P:prenylcysteine catabolic process"/>
    <property type="evidence" value="ECO:0007669"/>
    <property type="project" value="InterPro"/>
</dbReference>
<keyword evidence="5" id="KW-0274">FAD</keyword>
<gene>
    <name evidence="10" type="ORF">P153DRAFT_396166</name>
</gene>
<evidence type="ECO:0000256" key="4">
    <source>
        <dbReference type="ARBA" id="ARBA00022729"/>
    </source>
</evidence>
<sequence length="532" mass="57878">MVRVLRVAALVPFASALSSTHEAPAKRVAIIGAGAGGASTAYHLAQYAANSSIPVNITVFERASYIGGRTTTVNAWDDAASPIELGGSIFVEVNRIMVSATKAFNLSTADYDSTAQLELPDLGIWDGQSFVLVTRQEDGWWEKTKLVWRYGTAPFWTNRLMKAAVGKFLTMYEEPVFPWTSLSDVVEKVGLLGVTGVTGEQFLEANGVLGRFAREVVQASTRVNYASNLAHIHGLETMVCMATTGAMSIHGGNWLIFSHMLSSSPRITTHLNTPVTSLSKQQNGTYHLTTPNTTVPLQYDAVILASPLQFANLTLSPPPAHTPDTIPYTALHTTLFASPHALNPQAFNLPSTAKVPQIVLTTLPDGEDAREDPGSPAFYSISLHDYRLNPRATPPRMEYVYKIFSGVRVDAGFLSGILGRNVSLPDEAADEGVAGEVKHDGTTQPKLNPNAHVSWIHRKLWLSYPREYPRVTFEEVVLDEGLWYTSGIEGFVSTMETSALSGMNVARLVRDGWVAGKGGKEEEKEEEGQSEL</sequence>
<dbReference type="InterPro" id="IPR036188">
    <property type="entry name" value="FAD/NAD-bd_sf"/>
</dbReference>
<evidence type="ECO:0000256" key="3">
    <source>
        <dbReference type="ARBA" id="ARBA00022630"/>
    </source>
</evidence>
<name>A0A6A6AFW4_9PLEO</name>
<evidence type="ECO:0000256" key="8">
    <source>
        <dbReference type="SAM" id="SignalP"/>
    </source>
</evidence>
<evidence type="ECO:0000256" key="6">
    <source>
        <dbReference type="ARBA" id="ARBA00023002"/>
    </source>
</evidence>
<evidence type="ECO:0000256" key="2">
    <source>
        <dbReference type="ARBA" id="ARBA00009967"/>
    </source>
</evidence>
<comment type="similarity">
    <text evidence="2">Belongs to the prenylcysteine oxidase family.</text>
</comment>
<dbReference type="RefSeq" id="XP_033524214.1">
    <property type="nucleotide sequence ID" value="XM_033671457.1"/>
</dbReference>
<dbReference type="Gene3D" id="3.50.50.60">
    <property type="entry name" value="FAD/NAD(P)-binding domain"/>
    <property type="match status" value="2"/>
</dbReference>
<evidence type="ECO:0000259" key="9">
    <source>
        <dbReference type="Pfam" id="PF07156"/>
    </source>
</evidence>
<evidence type="ECO:0000313" key="11">
    <source>
        <dbReference type="Proteomes" id="UP000799771"/>
    </source>
</evidence>
<dbReference type="SUPFAM" id="SSF51905">
    <property type="entry name" value="FAD/NAD(P)-binding domain"/>
    <property type="match status" value="1"/>
</dbReference>
<dbReference type="EMBL" id="ML977505">
    <property type="protein sequence ID" value="KAF2129827.1"/>
    <property type="molecule type" value="Genomic_DNA"/>
</dbReference>
<dbReference type="InterPro" id="IPR017046">
    <property type="entry name" value="Prenylcysteine_Oxase1"/>
</dbReference>
<dbReference type="Proteomes" id="UP000799771">
    <property type="component" value="Unassembled WGS sequence"/>
</dbReference>
<dbReference type="Pfam" id="PF13450">
    <property type="entry name" value="NAD_binding_8"/>
    <property type="match status" value="1"/>
</dbReference>
<dbReference type="PANTHER" id="PTHR15944">
    <property type="entry name" value="FARNESYLCYSTEINE LYASE"/>
    <property type="match status" value="1"/>
</dbReference>
<dbReference type="GeneID" id="54411889"/>
<organism evidence="10 11">
    <name type="scientific">Dothidotthia symphoricarpi CBS 119687</name>
    <dbReference type="NCBI Taxonomy" id="1392245"/>
    <lineage>
        <taxon>Eukaryota</taxon>
        <taxon>Fungi</taxon>
        <taxon>Dikarya</taxon>
        <taxon>Ascomycota</taxon>
        <taxon>Pezizomycotina</taxon>
        <taxon>Dothideomycetes</taxon>
        <taxon>Pleosporomycetidae</taxon>
        <taxon>Pleosporales</taxon>
        <taxon>Dothidotthiaceae</taxon>
        <taxon>Dothidotthia</taxon>
    </lineage>
</organism>
<dbReference type="InterPro" id="IPR010795">
    <property type="entry name" value="Prenylcys_lyase"/>
</dbReference>
<keyword evidence="4 8" id="KW-0732">Signal</keyword>
<keyword evidence="6" id="KW-0560">Oxidoreductase</keyword>
<dbReference type="GO" id="GO:0001735">
    <property type="term" value="F:prenylcysteine oxidase activity"/>
    <property type="evidence" value="ECO:0007669"/>
    <property type="project" value="InterPro"/>
</dbReference>
<evidence type="ECO:0000256" key="5">
    <source>
        <dbReference type="ARBA" id="ARBA00022827"/>
    </source>
</evidence>
<dbReference type="PIRSF" id="PIRSF036292">
    <property type="entry name" value="Prenylcysteine_oxidase"/>
    <property type="match status" value="1"/>
</dbReference>
<evidence type="ECO:0000256" key="7">
    <source>
        <dbReference type="ARBA" id="ARBA00023180"/>
    </source>
</evidence>
<dbReference type="Pfam" id="PF07156">
    <property type="entry name" value="Prenylcys_lyase"/>
    <property type="match status" value="1"/>
</dbReference>